<accession>A0AAV4DMB8</accession>
<dbReference type="GO" id="GO:0016020">
    <property type="term" value="C:membrane"/>
    <property type="evidence" value="ECO:0007669"/>
    <property type="project" value="UniProtKB-SubCell"/>
</dbReference>
<feature type="disulfide bond" evidence="6">
    <location>
        <begin position="807"/>
        <end position="816"/>
    </location>
</feature>
<evidence type="ECO:0000259" key="11">
    <source>
        <dbReference type="PROSITE" id="PS50026"/>
    </source>
</evidence>
<dbReference type="SMART" id="SM00181">
    <property type="entry name" value="EGF"/>
    <property type="match status" value="6"/>
</dbReference>
<evidence type="ECO:0000313" key="14">
    <source>
        <dbReference type="Proteomes" id="UP000735302"/>
    </source>
</evidence>
<comment type="subcellular location">
    <subcellularLocation>
        <location evidence="8">Membrane</location>
        <topology evidence="8">Single-pass type I membrane protein</topology>
    </subcellularLocation>
</comment>
<comment type="caution">
    <text evidence="13">The sequence shown here is derived from an EMBL/GenBank/DDBJ whole genome shotgun (WGS) entry which is preliminary data.</text>
</comment>
<dbReference type="PROSITE" id="PS50026">
    <property type="entry name" value="EGF_3"/>
    <property type="match status" value="4"/>
</dbReference>
<dbReference type="InterPro" id="IPR000742">
    <property type="entry name" value="EGF"/>
</dbReference>
<feature type="disulfide bond" evidence="6">
    <location>
        <begin position="680"/>
        <end position="689"/>
    </location>
</feature>
<dbReference type="Pfam" id="PF01414">
    <property type="entry name" value="DSL"/>
    <property type="match status" value="1"/>
</dbReference>
<dbReference type="PROSITE" id="PS01186">
    <property type="entry name" value="EGF_2"/>
    <property type="match status" value="3"/>
</dbReference>
<feature type="region of interest" description="Disordered" evidence="9">
    <location>
        <begin position="304"/>
        <end position="354"/>
    </location>
</feature>
<dbReference type="GO" id="GO:0009986">
    <property type="term" value="C:cell surface"/>
    <property type="evidence" value="ECO:0007669"/>
    <property type="project" value="TreeGrafter"/>
</dbReference>
<feature type="disulfide bond" evidence="6">
    <location>
        <begin position="788"/>
        <end position="805"/>
    </location>
</feature>
<dbReference type="AlphaFoldDB" id="A0AAV4DMB8"/>
<dbReference type="PANTHER" id="PTHR14949:SF56">
    <property type="entry name" value="EGF-LIKE-DOMAIN, MULTIPLE 7"/>
    <property type="match status" value="1"/>
</dbReference>
<dbReference type="FunFam" id="2.10.25.140:FF:000001">
    <property type="entry name" value="Delta-like protein"/>
    <property type="match status" value="1"/>
</dbReference>
<feature type="disulfide bond" evidence="6">
    <location>
        <begin position="644"/>
        <end position="653"/>
    </location>
</feature>
<dbReference type="InterPro" id="IPR001774">
    <property type="entry name" value="DSL"/>
</dbReference>
<dbReference type="Gene3D" id="2.10.25.140">
    <property type="match status" value="1"/>
</dbReference>
<feature type="region of interest" description="Disordered" evidence="9">
    <location>
        <begin position="68"/>
        <end position="104"/>
    </location>
</feature>
<gene>
    <name evidence="13" type="ORF">PoB_007197300</name>
</gene>
<feature type="region of interest" description="Disordered" evidence="9">
    <location>
        <begin position="721"/>
        <end position="747"/>
    </location>
</feature>
<evidence type="ECO:0000256" key="2">
    <source>
        <dbReference type="ARBA" id="ARBA00022536"/>
    </source>
</evidence>
<evidence type="ECO:0000256" key="1">
    <source>
        <dbReference type="ARBA" id="ARBA00022473"/>
    </source>
</evidence>
<evidence type="ECO:0000256" key="7">
    <source>
        <dbReference type="PROSITE-ProRule" id="PRU00377"/>
    </source>
</evidence>
<keyword evidence="3 8" id="KW-0732">Signal</keyword>
<protein>
    <recommendedName>
        <fullName evidence="8">Delta-like protein</fullName>
    </recommendedName>
</protein>
<feature type="disulfide bond" evidence="7">
    <location>
        <begin position="540"/>
        <end position="549"/>
    </location>
</feature>
<dbReference type="FunFam" id="2.10.25.10:FF:000118">
    <property type="entry name" value="protein delta homolog 2"/>
    <property type="match status" value="1"/>
</dbReference>
<feature type="compositionally biased region" description="Basic and acidic residues" evidence="9">
    <location>
        <begin position="325"/>
        <end position="334"/>
    </location>
</feature>
<dbReference type="PROSITE" id="PS00022">
    <property type="entry name" value="EGF_1"/>
    <property type="match status" value="6"/>
</dbReference>
<dbReference type="SUPFAM" id="SSF57196">
    <property type="entry name" value="EGF/Laminin"/>
    <property type="match status" value="4"/>
</dbReference>
<dbReference type="InterPro" id="IPR050969">
    <property type="entry name" value="Dev_Signal_Modulators"/>
</dbReference>
<comment type="caution">
    <text evidence="6">Lacks conserved residue(s) required for the propagation of feature annotation.</text>
</comment>
<dbReference type="Pfam" id="PF00008">
    <property type="entry name" value="EGF"/>
    <property type="match status" value="3"/>
</dbReference>
<keyword evidence="8 10" id="KW-0472">Membrane</keyword>
<proteinExistence type="predicted"/>
<dbReference type="EMBL" id="BLXT01008059">
    <property type="protein sequence ID" value="GFO45468.1"/>
    <property type="molecule type" value="Genomic_DNA"/>
</dbReference>
<evidence type="ECO:0000256" key="6">
    <source>
        <dbReference type="PROSITE-ProRule" id="PRU00076"/>
    </source>
</evidence>
<keyword evidence="4 8" id="KW-0677">Repeat</keyword>
<evidence type="ECO:0000256" key="5">
    <source>
        <dbReference type="ARBA" id="ARBA00023157"/>
    </source>
</evidence>
<evidence type="ECO:0000256" key="8">
    <source>
        <dbReference type="RuleBase" id="RU280815"/>
    </source>
</evidence>
<keyword evidence="5 6" id="KW-1015">Disulfide bond</keyword>
<feature type="compositionally biased region" description="Polar residues" evidence="9">
    <location>
        <begin position="68"/>
        <end position="82"/>
    </location>
</feature>
<feature type="domain" description="DSL" evidence="12">
    <location>
        <begin position="505"/>
        <end position="549"/>
    </location>
</feature>
<evidence type="ECO:0000256" key="10">
    <source>
        <dbReference type="SAM" id="Phobius"/>
    </source>
</evidence>
<dbReference type="GO" id="GO:0007154">
    <property type="term" value="P:cell communication"/>
    <property type="evidence" value="ECO:0007669"/>
    <property type="project" value="InterPro"/>
</dbReference>
<keyword evidence="1 8" id="KW-0217">Developmental protein</keyword>
<dbReference type="Proteomes" id="UP000735302">
    <property type="component" value="Unassembled WGS sequence"/>
</dbReference>
<dbReference type="Gene3D" id="2.10.25.10">
    <property type="entry name" value="Laminin"/>
    <property type="match status" value="5"/>
</dbReference>
<evidence type="ECO:0000259" key="12">
    <source>
        <dbReference type="PROSITE" id="PS51051"/>
    </source>
</evidence>
<feature type="compositionally biased region" description="Basic and acidic residues" evidence="9">
    <location>
        <begin position="342"/>
        <end position="354"/>
    </location>
</feature>
<organism evidence="13 14">
    <name type="scientific">Plakobranchus ocellatus</name>
    <dbReference type="NCBI Taxonomy" id="259542"/>
    <lineage>
        <taxon>Eukaryota</taxon>
        <taxon>Metazoa</taxon>
        <taxon>Spiralia</taxon>
        <taxon>Lophotrochozoa</taxon>
        <taxon>Mollusca</taxon>
        <taxon>Gastropoda</taxon>
        <taxon>Heterobranchia</taxon>
        <taxon>Euthyneura</taxon>
        <taxon>Panpulmonata</taxon>
        <taxon>Sacoglossa</taxon>
        <taxon>Placobranchoidea</taxon>
        <taxon>Plakobranchidae</taxon>
        <taxon>Plakobranchus</taxon>
    </lineage>
</organism>
<feature type="domain" description="EGF-like" evidence="11">
    <location>
        <begin position="779"/>
        <end position="817"/>
    </location>
</feature>
<keyword evidence="8 10" id="KW-0812">Transmembrane</keyword>
<evidence type="ECO:0000256" key="3">
    <source>
        <dbReference type="ARBA" id="ARBA00022729"/>
    </source>
</evidence>
<evidence type="ECO:0000256" key="4">
    <source>
        <dbReference type="ARBA" id="ARBA00022737"/>
    </source>
</evidence>
<feature type="region of interest" description="Disordered" evidence="9">
    <location>
        <begin position="122"/>
        <end position="142"/>
    </location>
</feature>
<keyword evidence="14" id="KW-1185">Reference proteome</keyword>
<dbReference type="PROSITE" id="PS51051">
    <property type="entry name" value="DSL"/>
    <property type="match status" value="1"/>
</dbReference>
<keyword evidence="8 10" id="KW-1133">Transmembrane helix</keyword>
<evidence type="ECO:0000313" key="13">
    <source>
        <dbReference type="EMBL" id="GFO45468.1"/>
    </source>
</evidence>
<keyword evidence="2 6" id="KW-0245">EGF-like domain</keyword>
<comment type="function">
    <text evidence="8">Putative Notch ligand involved in the mediation of Notch signaling.</text>
</comment>
<reference evidence="13 14" key="1">
    <citation type="journal article" date="2021" name="Elife">
        <title>Chloroplast acquisition without the gene transfer in kleptoplastic sea slugs, Plakobranchus ocellatus.</title>
        <authorList>
            <person name="Maeda T."/>
            <person name="Takahashi S."/>
            <person name="Yoshida T."/>
            <person name="Shimamura S."/>
            <person name="Takaki Y."/>
            <person name="Nagai Y."/>
            <person name="Toyoda A."/>
            <person name="Suzuki Y."/>
            <person name="Arimoto A."/>
            <person name="Ishii H."/>
            <person name="Satoh N."/>
            <person name="Nishiyama T."/>
            <person name="Hasebe M."/>
            <person name="Maruyama T."/>
            <person name="Minagawa J."/>
            <person name="Obokata J."/>
            <person name="Shigenobu S."/>
        </authorList>
    </citation>
    <scope>NUCLEOTIDE SEQUENCE [LARGE SCALE GENOMIC DNA]</scope>
</reference>
<feature type="transmembrane region" description="Helical" evidence="10">
    <location>
        <begin position="21"/>
        <end position="45"/>
    </location>
</feature>
<feature type="disulfide bond" evidence="7">
    <location>
        <begin position="520"/>
        <end position="532"/>
    </location>
</feature>
<evidence type="ECO:0000256" key="9">
    <source>
        <dbReference type="SAM" id="MobiDB-lite"/>
    </source>
</evidence>
<feature type="domain" description="EGF-like" evidence="11">
    <location>
        <begin position="824"/>
        <end position="868"/>
    </location>
</feature>
<dbReference type="GO" id="GO:0005102">
    <property type="term" value="F:signaling receptor binding"/>
    <property type="evidence" value="ECO:0007669"/>
    <property type="project" value="TreeGrafter"/>
</dbReference>
<name>A0AAV4DMB8_9GAST</name>
<dbReference type="GO" id="GO:0005576">
    <property type="term" value="C:extracellular region"/>
    <property type="evidence" value="ECO:0007669"/>
    <property type="project" value="TreeGrafter"/>
</dbReference>
<feature type="domain" description="EGF-like" evidence="11">
    <location>
        <begin position="616"/>
        <end position="654"/>
    </location>
</feature>
<dbReference type="SMART" id="SM00051">
    <property type="entry name" value="DSL"/>
    <property type="match status" value="1"/>
</dbReference>
<feature type="domain" description="EGF-like" evidence="11">
    <location>
        <begin position="655"/>
        <end position="690"/>
    </location>
</feature>
<dbReference type="PANTHER" id="PTHR14949">
    <property type="entry name" value="EGF-LIKE-DOMAIN, MULTIPLE 7, 8"/>
    <property type="match status" value="1"/>
</dbReference>
<sequence length="962" mass="107266">MKTVDGIWLTMLRSNSSHPSGLYFIIPICLVLCFCTSAVSTFGSLEVQVLALELPGDCRCHIGKTSPVSKTSTATGNTFNGLNSSNSSNIKRSKRRYSKENAQSVTFSPKLKMDTDMIDITNSTNKENSTADNSIPTASSTLSSNNISKDTIHNPDIIYEKTSVSSTQATTTTDALNFASLETTANNTNNSSMSCPNREVKITACLAHHQHPVPVDLRCTLGKAVTRFEIPSKMIDISHTIVRLQNTPPLRMPFSYSWPGGFTLRVITAWSCGPHHPKVSLGIVDTIVPSTKWVVFSNEAARDQTRASSEAGYEKDRGNIKKVHDKSETSLLEHSRRKRSNHFKDHADDHPSTKEYRPLHLPFLKYILKNNDYFNYHNSRPPLKAEKNFNLEANSAQDNIHKTDGNPKSPVYFQEAKKPNISLPYFHNHIPNKIFIPSGNTSSSKAKTKRNSFLYRLKYSARRSKRHLSSGEADDNRVLDPWDIRHVSISESSGEQNLVMVATRVVCSSNYYGRNCTSFCRPRDDFLGHYICTPTGQQVCMDGWQGFGCNQAICSHRCLSDRASCPAPNTCVCKHGWLGEHCDRCKTRAGCEHGTCILPGQCICRSGWEGPFCDKKEVFCERYKPCKNGGTCQYHGQHNYTCACPLGYKGAHCEITVCYDHFCLHKGICHVENGTRLCRCKASYTGIRCQHRLNSHGRNMSFPSSLTFPPSAFSLLLSSSTEKTPPSKQLPCADSDSSSRSGPRQKRVENLSWSERNFWNSSCTDQLCEKNKSQEQITSAFSCQTTGCFNEGTCIVSSETEQYHCACPEPYSGTKCEDKNSLDVTTPCTSNPCLNGGLCLNIYFEAQTNKKDTFICQCALDFSGTLCEEYLAFDTGVCSQVTCYNGAIVILKDTSMMVHKDPESRIWLFDSHSRNEDGMPEPDEIGKSILINLKDMADLNLYCAMIIYNILSKYVPPAVFLS</sequence>
<feature type="disulfide bond" evidence="7">
    <location>
        <begin position="507"/>
        <end position="516"/>
    </location>
</feature>
<dbReference type="CDD" id="cd00054">
    <property type="entry name" value="EGF_CA"/>
    <property type="match status" value="1"/>
</dbReference>
<feature type="disulfide bond" evidence="6">
    <location>
        <begin position="858"/>
        <end position="867"/>
    </location>
</feature>